<evidence type="ECO:0000259" key="2">
    <source>
        <dbReference type="Pfam" id="PF08239"/>
    </source>
</evidence>
<dbReference type="EMBL" id="CP017781">
    <property type="protein sequence ID" value="AOZ70273.1"/>
    <property type="molecule type" value="Genomic_DNA"/>
</dbReference>
<feature type="chain" id="PRO_5009443582" evidence="1">
    <location>
        <begin position="25"/>
        <end position="100"/>
    </location>
</feature>
<dbReference type="Gene3D" id="2.30.30.40">
    <property type="entry name" value="SH3 Domains"/>
    <property type="match status" value="1"/>
</dbReference>
<evidence type="ECO:0000313" key="4">
    <source>
        <dbReference type="Proteomes" id="UP000176562"/>
    </source>
</evidence>
<dbReference type="KEGG" id="rhp:LPB142_13860"/>
<gene>
    <name evidence="3" type="ORF">LPB142_13860</name>
</gene>
<dbReference type="STRING" id="1850250.LPB142_13860"/>
<organism evidence="3 4">
    <name type="scientific">Rhodobacter xanthinilyticus</name>
    <dbReference type="NCBI Taxonomy" id="1850250"/>
    <lineage>
        <taxon>Bacteria</taxon>
        <taxon>Pseudomonadati</taxon>
        <taxon>Pseudomonadota</taxon>
        <taxon>Alphaproteobacteria</taxon>
        <taxon>Rhodobacterales</taxon>
        <taxon>Rhodobacter group</taxon>
        <taxon>Rhodobacter</taxon>
    </lineage>
</organism>
<feature type="domain" description="SH3b" evidence="2">
    <location>
        <begin position="41"/>
        <end position="96"/>
    </location>
</feature>
<sequence>MRPFSLALAALVAAPLALTTPAQAGTRGTYEVYGVKGEDMLKLRAGPGLGYKIILGLPNDTVVHVRSCELIGGTRWCKVSLDIARGLTGYVADAYLRESR</sequence>
<keyword evidence="4" id="KW-1185">Reference proteome</keyword>
<reference evidence="3 4" key="1">
    <citation type="submission" date="2016-10" db="EMBL/GenBank/DDBJ databases">
        <title>Rhodobacter sp. LPB0142, isolated from sea water.</title>
        <authorList>
            <person name="Kim E."/>
            <person name="Yi H."/>
        </authorList>
    </citation>
    <scope>NUCLEOTIDE SEQUENCE [LARGE SCALE GENOMIC DNA]</scope>
    <source>
        <strain evidence="3 4">LPB0142</strain>
    </source>
</reference>
<evidence type="ECO:0000256" key="1">
    <source>
        <dbReference type="SAM" id="SignalP"/>
    </source>
</evidence>
<dbReference type="Proteomes" id="UP000176562">
    <property type="component" value="Chromosome"/>
</dbReference>
<evidence type="ECO:0000313" key="3">
    <source>
        <dbReference type="EMBL" id="AOZ70273.1"/>
    </source>
</evidence>
<feature type="signal peptide" evidence="1">
    <location>
        <begin position="1"/>
        <end position="24"/>
    </location>
</feature>
<dbReference type="InterPro" id="IPR003646">
    <property type="entry name" value="SH3-like_bac-type"/>
</dbReference>
<proteinExistence type="predicted"/>
<protein>
    <submittedName>
        <fullName evidence="3">Peptide-binding protein</fullName>
    </submittedName>
</protein>
<dbReference type="AlphaFoldDB" id="A0A1D9MEP5"/>
<keyword evidence="1" id="KW-0732">Signal</keyword>
<name>A0A1D9MEP5_9RHOB</name>
<dbReference type="Pfam" id="PF08239">
    <property type="entry name" value="SH3_3"/>
    <property type="match status" value="1"/>
</dbReference>
<accession>A0A1D9MEP5</accession>
<dbReference type="RefSeq" id="WP_071166711.1">
    <property type="nucleotide sequence ID" value="NZ_CP017781.1"/>
</dbReference>